<dbReference type="Proteomes" id="UP001614391">
    <property type="component" value="Unassembled WGS sequence"/>
</dbReference>
<gene>
    <name evidence="1" type="ORF">ACIGW0_27565</name>
</gene>
<name>A0ABW8CZT2_STRBI</name>
<evidence type="ECO:0000313" key="2">
    <source>
        <dbReference type="Proteomes" id="UP001614391"/>
    </source>
</evidence>
<dbReference type="EMBL" id="JBITYT010000014">
    <property type="protein sequence ID" value="MFI9123108.1"/>
    <property type="molecule type" value="Genomic_DNA"/>
</dbReference>
<accession>A0ABW8CZT2</accession>
<keyword evidence="2" id="KW-1185">Reference proteome</keyword>
<reference evidence="1 2" key="1">
    <citation type="submission" date="2024-10" db="EMBL/GenBank/DDBJ databases">
        <title>The Natural Products Discovery Center: Release of the First 8490 Sequenced Strains for Exploring Actinobacteria Biosynthetic Diversity.</title>
        <authorList>
            <person name="Kalkreuter E."/>
            <person name="Kautsar S.A."/>
            <person name="Yang D."/>
            <person name="Bader C.D."/>
            <person name="Teijaro C.N."/>
            <person name="Fluegel L."/>
            <person name="Davis C.M."/>
            <person name="Simpson J.R."/>
            <person name="Lauterbach L."/>
            <person name="Steele A.D."/>
            <person name="Gui C."/>
            <person name="Meng S."/>
            <person name="Li G."/>
            <person name="Viehrig K."/>
            <person name="Ye F."/>
            <person name="Su P."/>
            <person name="Kiefer A.F."/>
            <person name="Nichols A."/>
            <person name="Cepeda A.J."/>
            <person name="Yan W."/>
            <person name="Fan B."/>
            <person name="Jiang Y."/>
            <person name="Adhikari A."/>
            <person name="Zheng C.-J."/>
            <person name="Schuster L."/>
            <person name="Cowan T.M."/>
            <person name="Smanski M.J."/>
            <person name="Chevrette M.G."/>
            <person name="De Carvalho L.P.S."/>
            <person name="Shen B."/>
        </authorList>
    </citation>
    <scope>NUCLEOTIDE SEQUENCE [LARGE SCALE GENOMIC DNA]</scope>
    <source>
        <strain evidence="1 2">NPDC053346</strain>
    </source>
</reference>
<comment type="caution">
    <text evidence="1">The sequence shown here is derived from an EMBL/GenBank/DDBJ whole genome shotgun (WGS) entry which is preliminary data.</text>
</comment>
<sequence length="70" mass="7763">MMEPVTWSDKALAAAGMARVRHQMRRLARGCGTSPGASPTLALISERRKQRRALRGCRTWLAATRRAGTR</sequence>
<organism evidence="1 2">
    <name type="scientific">Streptomyces bikiniensis</name>
    <dbReference type="NCBI Taxonomy" id="1896"/>
    <lineage>
        <taxon>Bacteria</taxon>
        <taxon>Bacillati</taxon>
        <taxon>Actinomycetota</taxon>
        <taxon>Actinomycetes</taxon>
        <taxon>Kitasatosporales</taxon>
        <taxon>Streptomycetaceae</taxon>
        <taxon>Streptomyces</taxon>
    </lineage>
</organism>
<evidence type="ECO:0000313" key="1">
    <source>
        <dbReference type="EMBL" id="MFI9123108.1"/>
    </source>
</evidence>
<protein>
    <submittedName>
        <fullName evidence="1">Uncharacterized protein</fullName>
    </submittedName>
</protein>
<dbReference type="RefSeq" id="WP_399619957.1">
    <property type="nucleotide sequence ID" value="NZ_JBITYT010000014.1"/>
</dbReference>
<proteinExistence type="predicted"/>